<evidence type="ECO:0000313" key="3">
    <source>
        <dbReference type="Proteomes" id="UP000051677"/>
    </source>
</evidence>
<dbReference type="InterPro" id="IPR009339">
    <property type="entry name" value="DUF998"/>
</dbReference>
<name>A0A0Q2LQV7_MYCGO</name>
<feature type="transmembrane region" description="Helical" evidence="1">
    <location>
        <begin position="70"/>
        <end position="91"/>
    </location>
</feature>
<keyword evidence="1" id="KW-0472">Membrane</keyword>
<feature type="transmembrane region" description="Helical" evidence="1">
    <location>
        <begin position="103"/>
        <end position="123"/>
    </location>
</feature>
<organism evidence="2 3">
    <name type="scientific">Mycobacterium gordonae</name>
    <dbReference type="NCBI Taxonomy" id="1778"/>
    <lineage>
        <taxon>Bacteria</taxon>
        <taxon>Bacillati</taxon>
        <taxon>Actinomycetota</taxon>
        <taxon>Actinomycetes</taxon>
        <taxon>Mycobacteriales</taxon>
        <taxon>Mycobacteriaceae</taxon>
        <taxon>Mycobacterium</taxon>
    </lineage>
</organism>
<dbReference type="AlphaFoldDB" id="A0A0Q2LQV7"/>
<comment type="caution">
    <text evidence="2">The sequence shown here is derived from an EMBL/GenBank/DDBJ whole genome shotgun (WGS) entry which is preliminary data.</text>
</comment>
<evidence type="ECO:0000313" key="2">
    <source>
        <dbReference type="EMBL" id="KQH78050.1"/>
    </source>
</evidence>
<sequence length="243" mass="25480">MAVRPRSVPVTDISRELLSALRWIAVAGSVAGAVLYSNWILENYLTRSLLPDPDMYISELSAADQPYGEWFRACDRACAVVLVVAAVTALIGVRGSRWSKAGWGALGVFAVATGLDSTVWTLVCAPSSNAACAAREAAGTVPLSHQLHWLSSGLALAAAIASLLAFAIADFREDAPTPIRRAGLVTLVALVGTAIWTGVAILIDHTDVIGMVGVAQRAELVAFAGWLIYAAVRAARVRSVTGP</sequence>
<evidence type="ECO:0000256" key="1">
    <source>
        <dbReference type="SAM" id="Phobius"/>
    </source>
</evidence>
<gene>
    <name evidence="2" type="ORF">AO501_20040</name>
</gene>
<dbReference type="EMBL" id="LKTM01000246">
    <property type="protein sequence ID" value="KQH78050.1"/>
    <property type="molecule type" value="Genomic_DNA"/>
</dbReference>
<reference evidence="2 3" key="1">
    <citation type="submission" date="2015-10" db="EMBL/GenBank/DDBJ databases">
        <title>Mycobacterium gordonae draft genome assembly.</title>
        <authorList>
            <person name="Ustinova V."/>
            <person name="Smirnova T."/>
            <person name="Blagodatskikh K."/>
            <person name="Varlamov D."/>
            <person name="Larionova E."/>
            <person name="Chernousova L."/>
        </authorList>
    </citation>
    <scope>NUCLEOTIDE SEQUENCE [LARGE SCALE GENOMIC DNA]</scope>
    <source>
        <strain evidence="2 3">CTRI 14-8773</strain>
    </source>
</reference>
<dbReference type="Proteomes" id="UP000051677">
    <property type="component" value="Unassembled WGS sequence"/>
</dbReference>
<accession>A0A0Q2LQV7</accession>
<keyword evidence="1" id="KW-1133">Transmembrane helix</keyword>
<dbReference type="RefSeq" id="WP_055579064.1">
    <property type="nucleotide sequence ID" value="NZ_LKTM01000246.1"/>
</dbReference>
<feature type="transmembrane region" description="Helical" evidence="1">
    <location>
        <begin position="149"/>
        <end position="171"/>
    </location>
</feature>
<protein>
    <recommendedName>
        <fullName evidence="4">DUF998 domain-containing protein</fullName>
    </recommendedName>
</protein>
<dbReference type="OrthoDB" id="3406108at2"/>
<keyword evidence="1" id="KW-0812">Transmembrane</keyword>
<proteinExistence type="predicted"/>
<dbReference type="Pfam" id="PF06197">
    <property type="entry name" value="DUF998"/>
    <property type="match status" value="1"/>
</dbReference>
<feature type="transmembrane region" description="Helical" evidence="1">
    <location>
        <begin position="20"/>
        <end position="41"/>
    </location>
</feature>
<evidence type="ECO:0008006" key="4">
    <source>
        <dbReference type="Google" id="ProtNLM"/>
    </source>
</evidence>
<feature type="transmembrane region" description="Helical" evidence="1">
    <location>
        <begin position="209"/>
        <end position="229"/>
    </location>
</feature>
<dbReference type="STRING" id="1778.A9W97_29245"/>
<feature type="transmembrane region" description="Helical" evidence="1">
    <location>
        <begin position="183"/>
        <end position="203"/>
    </location>
</feature>